<name>A0A4Y2UNH7_ARAVE</name>
<comment type="caution">
    <text evidence="1">The sequence shown here is derived from an EMBL/GenBank/DDBJ whole genome shotgun (WGS) entry which is preliminary data.</text>
</comment>
<dbReference type="EMBL" id="BGPR01037501">
    <property type="protein sequence ID" value="GBO13110.1"/>
    <property type="molecule type" value="Genomic_DNA"/>
</dbReference>
<dbReference type="Proteomes" id="UP000499080">
    <property type="component" value="Unassembled WGS sequence"/>
</dbReference>
<protein>
    <submittedName>
        <fullName evidence="1">Uncharacterized protein</fullName>
    </submittedName>
</protein>
<sequence>MVFTIRHTNTKKKRMGVYKKHDMQIFYCLRNNDGDGKMEFQGLSDSCEVIQIAEKKKEEISLAAGRGVRDTGEDKGKSTKDVRVKKRLIKFKVL</sequence>
<accession>A0A4Y2UNH7</accession>
<proteinExistence type="predicted"/>
<evidence type="ECO:0000313" key="1">
    <source>
        <dbReference type="EMBL" id="GBO13110.1"/>
    </source>
</evidence>
<gene>
    <name evidence="1" type="ORF">AVEN_233886_1</name>
</gene>
<organism evidence="1 2">
    <name type="scientific">Araneus ventricosus</name>
    <name type="common">Orbweaver spider</name>
    <name type="synonym">Epeira ventricosa</name>
    <dbReference type="NCBI Taxonomy" id="182803"/>
    <lineage>
        <taxon>Eukaryota</taxon>
        <taxon>Metazoa</taxon>
        <taxon>Ecdysozoa</taxon>
        <taxon>Arthropoda</taxon>
        <taxon>Chelicerata</taxon>
        <taxon>Arachnida</taxon>
        <taxon>Araneae</taxon>
        <taxon>Araneomorphae</taxon>
        <taxon>Entelegynae</taxon>
        <taxon>Araneoidea</taxon>
        <taxon>Araneidae</taxon>
        <taxon>Araneus</taxon>
    </lineage>
</organism>
<keyword evidence="2" id="KW-1185">Reference proteome</keyword>
<reference evidence="1 2" key="1">
    <citation type="journal article" date="2019" name="Sci. Rep.">
        <title>Orb-weaving spider Araneus ventricosus genome elucidates the spidroin gene catalogue.</title>
        <authorList>
            <person name="Kono N."/>
            <person name="Nakamura H."/>
            <person name="Ohtoshi R."/>
            <person name="Moran D.A.P."/>
            <person name="Shinohara A."/>
            <person name="Yoshida Y."/>
            <person name="Fujiwara M."/>
            <person name="Mori M."/>
            <person name="Tomita M."/>
            <person name="Arakawa K."/>
        </authorList>
    </citation>
    <scope>NUCLEOTIDE SEQUENCE [LARGE SCALE GENOMIC DNA]</scope>
</reference>
<evidence type="ECO:0000313" key="2">
    <source>
        <dbReference type="Proteomes" id="UP000499080"/>
    </source>
</evidence>
<dbReference type="AlphaFoldDB" id="A0A4Y2UNH7"/>